<dbReference type="GO" id="GO:0050428">
    <property type="term" value="P:3'-phosphoadenosine 5'-phosphosulfate biosynthetic process"/>
    <property type="evidence" value="ECO:0007669"/>
    <property type="project" value="TreeGrafter"/>
</dbReference>
<evidence type="ECO:0000313" key="19">
    <source>
        <dbReference type="EMBL" id="THD26926.1"/>
    </source>
</evidence>
<dbReference type="EMBL" id="JXXN02000585">
    <property type="protein sequence ID" value="THD26926.1"/>
    <property type="molecule type" value="Genomic_DNA"/>
</dbReference>
<evidence type="ECO:0000256" key="7">
    <source>
        <dbReference type="ARBA" id="ARBA00022640"/>
    </source>
</evidence>
<gene>
    <name evidence="19" type="ORF">D915_002266</name>
</gene>
<dbReference type="InterPro" id="IPR002650">
    <property type="entry name" value="Sulphate_adenylyltransferase"/>
</dbReference>
<evidence type="ECO:0000256" key="12">
    <source>
        <dbReference type="ARBA" id="ARBA00022840"/>
    </source>
</evidence>
<evidence type="ECO:0000313" key="20">
    <source>
        <dbReference type="Proteomes" id="UP000230066"/>
    </source>
</evidence>
<dbReference type="NCBIfam" id="TIGR00455">
    <property type="entry name" value="apsK"/>
    <property type="match status" value="1"/>
</dbReference>
<dbReference type="Proteomes" id="UP000230066">
    <property type="component" value="Unassembled WGS sequence"/>
</dbReference>
<evidence type="ECO:0000256" key="5">
    <source>
        <dbReference type="ARBA" id="ARBA00009290"/>
    </source>
</evidence>
<dbReference type="InterPro" id="IPR002891">
    <property type="entry name" value="APS"/>
</dbReference>
<evidence type="ECO:0000256" key="1">
    <source>
        <dbReference type="ARBA" id="ARBA00004229"/>
    </source>
</evidence>
<evidence type="ECO:0000259" key="17">
    <source>
        <dbReference type="Pfam" id="PF01747"/>
    </source>
</evidence>
<evidence type="ECO:0000256" key="13">
    <source>
        <dbReference type="ARBA" id="ARBA00022946"/>
    </source>
</evidence>
<dbReference type="GO" id="GO:0004781">
    <property type="term" value="F:sulfate adenylyltransferase (ATP) activity"/>
    <property type="evidence" value="ECO:0007669"/>
    <property type="project" value="UniProtKB-EC"/>
</dbReference>
<evidence type="ECO:0000256" key="15">
    <source>
        <dbReference type="ARBA" id="ARBA00049370"/>
    </source>
</evidence>
<evidence type="ECO:0000256" key="4">
    <source>
        <dbReference type="ARBA" id="ARBA00007268"/>
    </source>
</evidence>
<comment type="similarity">
    <text evidence="14">Belongs to the sulfate adenylyltransferase family.</text>
</comment>
<dbReference type="InterPro" id="IPR059117">
    <property type="entry name" value="APS_kinase_dom"/>
</dbReference>
<feature type="domain" description="ATP-sulfurylase PUA-like" evidence="18">
    <location>
        <begin position="213"/>
        <end position="374"/>
    </location>
</feature>
<dbReference type="Gene3D" id="3.40.50.620">
    <property type="entry name" value="HUPs"/>
    <property type="match status" value="1"/>
</dbReference>
<organism evidence="19 20">
    <name type="scientific">Fasciola hepatica</name>
    <name type="common">Liver fluke</name>
    <dbReference type="NCBI Taxonomy" id="6192"/>
    <lineage>
        <taxon>Eukaryota</taxon>
        <taxon>Metazoa</taxon>
        <taxon>Spiralia</taxon>
        <taxon>Lophotrochozoa</taxon>
        <taxon>Platyhelminthes</taxon>
        <taxon>Trematoda</taxon>
        <taxon>Digenea</taxon>
        <taxon>Plagiorchiida</taxon>
        <taxon>Echinostomata</taxon>
        <taxon>Echinostomatoidea</taxon>
        <taxon>Fasciolidae</taxon>
        <taxon>Fasciola</taxon>
    </lineage>
</organism>
<evidence type="ECO:0000259" key="16">
    <source>
        <dbReference type="Pfam" id="PF01583"/>
    </source>
</evidence>
<sequence length="622" mass="69772">MSKTTDSLSVQMSYVTREQRCVANKARHFRGCTVWLTGLSGAGKSTIAFALESVLVSRGFSAYVLDGDNIRTGLNKDLGFSSTDREENIRRIGEVAKLFADANNICITSFISPFKKDRDVSRLLHEQAELPFFEVFVSAPLEVCEKRDVKGLYKRARAGEIKEFTGLSSVYEVPTNPSLVLDTARLSIQESVQQCIDLLAHANIIPDMPIVNPFGGPVPRELFIHDLARKQAIMKEAETLPRLVLTRLDTEWLQTLAEGWATPLKGFMRETEYLQVLYFGRLLTEDAEVPNLTVPIVLAITTAQKAQLEGSKAIALTYLGKILSVLREPEFFPHRKEERCCRTFGTFHPGHPSIKTILDSGDWLVGGDLEVLERIRWNDGLDKHRLTPLELHKTLKEMNADCVFAFQLRNPVHNGHAMLMTETRRQLLEEYGFFNPVLLLHPLGGWTKSDDVPLDVRMAQHAACLEEGVLDPKTTLIAIFPSPMLYAGPREVQWHARTRLFAGAQFYIVGRDPAGLPHPDGSGVDLYDPTHGARILSMAPGLPNLKILPFHVAAYDQKARKMAFFDPKRASDFLFISGTKMRALAREGKTPPDGFMGQAAWRVLSEYYQKLMKDDTSTTETK</sequence>
<comment type="similarity">
    <text evidence="4">In the N-terminal section; belongs to the APS kinase family.</text>
</comment>
<protein>
    <submittedName>
        <fullName evidence="19">Bifunctional 3'-phosphoadenosine 5'-phosphosulfate synthethase</fullName>
    </submittedName>
</protein>
<dbReference type="FunFam" id="3.10.400.10:FF:000002">
    <property type="entry name" value="ATP sulfurylase 2"/>
    <property type="match status" value="1"/>
</dbReference>
<keyword evidence="9" id="KW-0548">Nucleotidyltransferase</keyword>
<comment type="subcellular location">
    <subcellularLocation>
        <location evidence="1">Plastid</location>
        <location evidence="1">Chloroplast</location>
    </subcellularLocation>
</comment>
<dbReference type="GO" id="GO:0004020">
    <property type="term" value="F:adenylylsulfate kinase activity"/>
    <property type="evidence" value="ECO:0007669"/>
    <property type="project" value="InterPro"/>
</dbReference>
<dbReference type="PANTHER" id="PTHR11055:SF1">
    <property type="entry name" value="PAPS SYNTHETASE, ISOFORM D"/>
    <property type="match status" value="1"/>
</dbReference>
<dbReference type="FunFam" id="3.40.50.620:FF:000006">
    <property type="entry name" value="bifunctional 3'-phosphoadenosine 5'-phosphosulfate synthase 1"/>
    <property type="match status" value="1"/>
</dbReference>
<dbReference type="HAMAP" id="MF_00065">
    <property type="entry name" value="Adenylyl_sulf_kinase"/>
    <property type="match status" value="1"/>
</dbReference>
<keyword evidence="20" id="KW-1185">Reference proteome</keyword>
<dbReference type="SUPFAM" id="SSF52374">
    <property type="entry name" value="Nucleotidylyl transferase"/>
    <property type="match status" value="1"/>
</dbReference>
<dbReference type="AlphaFoldDB" id="A0A4E0RH22"/>
<dbReference type="InterPro" id="IPR025980">
    <property type="entry name" value="ATP-Sase_PUA-like_dom"/>
</dbReference>
<comment type="pathway">
    <text evidence="2">Sulfur metabolism; hydrogen sulfide biosynthesis; sulfite from sulfate: step 1/3.</text>
</comment>
<dbReference type="NCBIfam" id="NF003013">
    <property type="entry name" value="PRK03846.1"/>
    <property type="match status" value="1"/>
</dbReference>
<dbReference type="Gene3D" id="3.40.50.300">
    <property type="entry name" value="P-loop containing nucleotide triphosphate hydrolases"/>
    <property type="match status" value="1"/>
</dbReference>
<keyword evidence="6" id="KW-0150">Chloroplast</keyword>
<proteinExistence type="inferred from homology"/>
<dbReference type="SUPFAM" id="SSF52540">
    <property type="entry name" value="P-loop containing nucleoside triphosphate hydrolases"/>
    <property type="match status" value="1"/>
</dbReference>
<evidence type="ECO:0000256" key="6">
    <source>
        <dbReference type="ARBA" id="ARBA00022528"/>
    </source>
</evidence>
<dbReference type="SUPFAM" id="SSF88697">
    <property type="entry name" value="PUA domain-like"/>
    <property type="match status" value="1"/>
</dbReference>
<comment type="similarity">
    <text evidence="5">In the C-terminal section; belongs to the sulfate adenylyltransferase family.</text>
</comment>
<dbReference type="CDD" id="cd02027">
    <property type="entry name" value="APSK"/>
    <property type="match status" value="1"/>
</dbReference>
<dbReference type="UniPathway" id="UPA00097"/>
<accession>A0A4E0RH22</accession>
<keyword evidence="12" id="KW-0067">ATP-binding</keyword>
<reference evidence="19" key="1">
    <citation type="submission" date="2019-03" db="EMBL/GenBank/DDBJ databases">
        <title>Improved annotation for the trematode Fasciola hepatica.</title>
        <authorList>
            <person name="Choi Y.-J."/>
            <person name="Martin J."/>
            <person name="Mitreva M."/>
        </authorList>
    </citation>
    <scope>NUCLEOTIDE SEQUENCE [LARGE SCALE GENOMIC DNA]</scope>
</reference>
<dbReference type="FunFam" id="3.40.50.300:FF:000212">
    <property type="entry name" value="Adenylyl-sulfate kinase"/>
    <property type="match status" value="1"/>
</dbReference>
<dbReference type="GO" id="GO:0000103">
    <property type="term" value="P:sulfate assimilation"/>
    <property type="evidence" value="ECO:0007669"/>
    <property type="project" value="UniProtKB-UniPathway"/>
</dbReference>
<dbReference type="InterPro" id="IPR015947">
    <property type="entry name" value="PUA-like_sf"/>
</dbReference>
<keyword evidence="13" id="KW-0809">Transit peptide</keyword>
<dbReference type="Gene3D" id="3.10.400.10">
    <property type="entry name" value="Sulfate adenylyltransferase"/>
    <property type="match status" value="1"/>
</dbReference>
<dbReference type="GO" id="GO:0005524">
    <property type="term" value="F:ATP binding"/>
    <property type="evidence" value="ECO:0007669"/>
    <property type="project" value="UniProtKB-KW"/>
</dbReference>
<evidence type="ECO:0000256" key="9">
    <source>
        <dbReference type="ARBA" id="ARBA00022695"/>
    </source>
</evidence>
<name>A0A4E0RH22_FASHE</name>
<feature type="domain" description="Sulphate adenylyltransferase catalytic" evidence="17">
    <location>
        <begin position="383"/>
        <end position="607"/>
    </location>
</feature>
<dbReference type="InterPro" id="IPR014729">
    <property type="entry name" value="Rossmann-like_a/b/a_fold"/>
</dbReference>
<comment type="caution">
    <text evidence="19">The sequence shown here is derived from an EMBL/GenBank/DDBJ whole genome shotgun (WGS) entry which is preliminary data.</text>
</comment>
<evidence type="ECO:0000256" key="10">
    <source>
        <dbReference type="ARBA" id="ARBA00022741"/>
    </source>
</evidence>
<comment type="pathway">
    <text evidence="3">Sulfur metabolism; sulfate assimilation.</text>
</comment>
<dbReference type="NCBIfam" id="TIGR00339">
    <property type="entry name" value="sopT"/>
    <property type="match status" value="1"/>
</dbReference>
<dbReference type="InterPro" id="IPR027417">
    <property type="entry name" value="P-loop_NTPase"/>
</dbReference>
<dbReference type="Pfam" id="PF14306">
    <property type="entry name" value="PUA_2"/>
    <property type="match status" value="1"/>
</dbReference>
<keyword evidence="10" id="KW-0547">Nucleotide-binding</keyword>
<feature type="domain" description="APS kinase" evidence="16">
    <location>
        <begin position="30"/>
        <end position="182"/>
    </location>
</feature>
<keyword evidence="8" id="KW-0808">Transferase</keyword>
<evidence type="ECO:0000256" key="14">
    <source>
        <dbReference type="ARBA" id="ARBA00037980"/>
    </source>
</evidence>
<evidence type="ECO:0000256" key="3">
    <source>
        <dbReference type="ARBA" id="ARBA00005050"/>
    </source>
</evidence>
<evidence type="ECO:0000256" key="2">
    <source>
        <dbReference type="ARBA" id="ARBA00005048"/>
    </source>
</evidence>
<dbReference type="Pfam" id="PF01583">
    <property type="entry name" value="APS_kinase"/>
    <property type="match status" value="1"/>
</dbReference>
<evidence type="ECO:0000259" key="18">
    <source>
        <dbReference type="Pfam" id="PF14306"/>
    </source>
</evidence>
<dbReference type="PANTHER" id="PTHR11055">
    <property type="entry name" value="BIFUNCTIONAL 3'-PHOSPHOADENOSINE 5'-PHOSPHOSULFATE SYNTHASE"/>
    <property type="match status" value="1"/>
</dbReference>
<evidence type="ECO:0000256" key="8">
    <source>
        <dbReference type="ARBA" id="ARBA00022679"/>
    </source>
</evidence>
<keyword evidence="7" id="KW-0934">Plastid</keyword>
<evidence type="ECO:0000256" key="11">
    <source>
        <dbReference type="ARBA" id="ARBA00022777"/>
    </source>
</evidence>
<comment type="catalytic activity">
    <reaction evidence="15">
        <text>sulfate + ATP + H(+) = adenosine 5'-phosphosulfate + diphosphate</text>
        <dbReference type="Rhea" id="RHEA:18133"/>
        <dbReference type="ChEBI" id="CHEBI:15378"/>
        <dbReference type="ChEBI" id="CHEBI:16189"/>
        <dbReference type="ChEBI" id="CHEBI:30616"/>
        <dbReference type="ChEBI" id="CHEBI:33019"/>
        <dbReference type="ChEBI" id="CHEBI:58243"/>
        <dbReference type="EC" id="2.7.7.4"/>
    </reaction>
</comment>
<dbReference type="CDD" id="cd00517">
    <property type="entry name" value="ATPS"/>
    <property type="match status" value="1"/>
</dbReference>
<dbReference type="InterPro" id="IPR024951">
    <property type="entry name" value="Sulfurylase_cat_dom"/>
</dbReference>
<keyword evidence="11" id="KW-0418">Kinase</keyword>
<dbReference type="Pfam" id="PF01747">
    <property type="entry name" value="ATP-sulfurylase"/>
    <property type="match status" value="1"/>
</dbReference>